<keyword evidence="1" id="KW-0378">Hydrolase</keyword>
<dbReference type="EMBL" id="LFYR01000728">
    <property type="protein sequence ID" value="KMZ70475.1"/>
    <property type="molecule type" value="Genomic_DNA"/>
</dbReference>
<dbReference type="Gene3D" id="3.90.190.10">
    <property type="entry name" value="Protein tyrosine phosphatase superfamily"/>
    <property type="match status" value="1"/>
</dbReference>
<feature type="domain" description="Tyrosine specific protein phosphatases" evidence="3">
    <location>
        <begin position="131"/>
        <end position="197"/>
    </location>
</feature>
<feature type="domain" description="Phosphatase tensin-type" evidence="4">
    <location>
        <begin position="43"/>
        <end position="208"/>
    </location>
</feature>
<dbReference type="InterPro" id="IPR029021">
    <property type="entry name" value="Prot-tyrosine_phosphatase-like"/>
</dbReference>
<evidence type="ECO:0000259" key="3">
    <source>
        <dbReference type="PROSITE" id="PS50056"/>
    </source>
</evidence>
<dbReference type="InterPro" id="IPR016130">
    <property type="entry name" value="Tyr_Pase_AS"/>
</dbReference>
<evidence type="ECO:0000313" key="7">
    <source>
        <dbReference type="Proteomes" id="UP000036987"/>
    </source>
</evidence>
<dbReference type="OMA" id="TYDPEYF"/>
<evidence type="ECO:0000256" key="1">
    <source>
        <dbReference type="ARBA" id="ARBA00022801"/>
    </source>
</evidence>
<dbReference type="PANTHER" id="PTHR12305:SF60">
    <property type="entry name" value="PHOSPHATIDYLINOSITOL 3,4,5-TRISPHOSPHATE 3-PHOSPHATASE TPTE2-RELATED"/>
    <property type="match status" value="1"/>
</dbReference>
<reference evidence="7" key="1">
    <citation type="journal article" date="2016" name="Nature">
        <title>The genome of the seagrass Zostera marina reveals angiosperm adaptation to the sea.</title>
        <authorList>
            <person name="Olsen J.L."/>
            <person name="Rouze P."/>
            <person name="Verhelst B."/>
            <person name="Lin Y.-C."/>
            <person name="Bayer T."/>
            <person name="Collen J."/>
            <person name="Dattolo E."/>
            <person name="De Paoli E."/>
            <person name="Dittami S."/>
            <person name="Maumus F."/>
            <person name="Michel G."/>
            <person name="Kersting A."/>
            <person name="Lauritano C."/>
            <person name="Lohaus R."/>
            <person name="Toepel M."/>
            <person name="Tonon T."/>
            <person name="Vanneste K."/>
            <person name="Amirebrahimi M."/>
            <person name="Brakel J."/>
            <person name="Bostroem C."/>
            <person name="Chovatia M."/>
            <person name="Grimwood J."/>
            <person name="Jenkins J.W."/>
            <person name="Jueterbock A."/>
            <person name="Mraz A."/>
            <person name="Stam W.T."/>
            <person name="Tice H."/>
            <person name="Bornberg-Bauer E."/>
            <person name="Green P.J."/>
            <person name="Pearson G.A."/>
            <person name="Procaccini G."/>
            <person name="Duarte C.M."/>
            <person name="Schmutz J."/>
            <person name="Reusch T.B.H."/>
            <person name="Van de Peer Y."/>
        </authorList>
    </citation>
    <scope>NUCLEOTIDE SEQUENCE [LARGE SCALE GENOMIC DNA]</scope>
    <source>
        <strain evidence="7">cv. Finnish</strain>
    </source>
</reference>
<name>A0A0K9PQF5_ZOSMR</name>
<dbReference type="PROSITE" id="PS51182">
    <property type="entry name" value="C2_TENSIN"/>
    <property type="match status" value="1"/>
</dbReference>
<evidence type="ECO:0000259" key="5">
    <source>
        <dbReference type="PROSITE" id="PS51182"/>
    </source>
</evidence>
<dbReference type="InterPro" id="IPR035892">
    <property type="entry name" value="C2_domain_sf"/>
</dbReference>
<dbReference type="InterPro" id="IPR000387">
    <property type="entry name" value="Tyr_Pase_dom"/>
</dbReference>
<dbReference type="GO" id="GO:0004725">
    <property type="term" value="F:protein tyrosine phosphatase activity"/>
    <property type="evidence" value="ECO:0000318"/>
    <property type="project" value="GO_Central"/>
</dbReference>
<evidence type="ECO:0000313" key="6">
    <source>
        <dbReference type="EMBL" id="KMZ70475.1"/>
    </source>
</evidence>
<dbReference type="AlphaFoldDB" id="A0A0K9PQF5"/>
<dbReference type="Proteomes" id="UP000036987">
    <property type="component" value="Unassembled WGS sequence"/>
</dbReference>
<dbReference type="Gene3D" id="2.60.40.1110">
    <property type="match status" value="1"/>
</dbReference>
<dbReference type="PROSITE" id="PS50056">
    <property type="entry name" value="TYR_PHOSPHATASE_2"/>
    <property type="match status" value="1"/>
</dbReference>
<dbReference type="SUPFAM" id="SSF52799">
    <property type="entry name" value="(Phosphotyrosine protein) phosphatases II"/>
    <property type="match status" value="1"/>
</dbReference>
<dbReference type="Pfam" id="PF22785">
    <property type="entry name" value="Tc-R-P"/>
    <property type="match status" value="1"/>
</dbReference>
<protein>
    <submittedName>
        <fullName evidence="6">Uncharacterized protein</fullName>
    </submittedName>
</protein>
<dbReference type="GO" id="GO:0005829">
    <property type="term" value="C:cytosol"/>
    <property type="evidence" value="ECO:0000318"/>
    <property type="project" value="GO_Central"/>
</dbReference>
<dbReference type="Pfam" id="PF10409">
    <property type="entry name" value="PTEN_C2"/>
    <property type="match status" value="1"/>
</dbReference>
<comment type="caution">
    <text evidence="6">The sequence shown here is derived from an EMBL/GenBank/DDBJ whole genome shotgun (WGS) entry which is preliminary data.</text>
</comment>
<dbReference type="SUPFAM" id="SSF49562">
    <property type="entry name" value="C2 domain (Calcium/lipid-binding domain, CaLB)"/>
    <property type="match status" value="1"/>
</dbReference>
<dbReference type="PROSITE" id="PS51181">
    <property type="entry name" value="PPASE_TENSIN"/>
    <property type="match status" value="1"/>
</dbReference>
<evidence type="ECO:0000256" key="2">
    <source>
        <dbReference type="ARBA" id="ARBA00022912"/>
    </source>
</evidence>
<dbReference type="InterPro" id="IPR014020">
    <property type="entry name" value="Tensin_C2-dom"/>
</dbReference>
<accession>A0A0K9PQF5</accession>
<dbReference type="OrthoDB" id="266663at2759"/>
<dbReference type="InterPro" id="IPR029023">
    <property type="entry name" value="Tensin_phosphatase"/>
</dbReference>
<evidence type="ECO:0000259" key="4">
    <source>
        <dbReference type="PROSITE" id="PS51181"/>
    </source>
</evidence>
<dbReference type="STRING" id="29655.A0A0K9PQF5"/>
<feature type="domain" description="C2 tensin-type" evidence="5">
    <location>
        <begin position="185"/>
        <end position="316"/>
    </location>
</feature>
<organism evidence="6 7">
    <name type="scientific">Zostera marina</name>
    <name type="common">Eelgrass</name>
    <dbReference type="NCBI Taxonomy" id="29655"/>
    <lineage>
        <taxon>Eukaryota</taxon>
        <taxon>Viridiplantae</taxon>
        <taxon>Streptophyta</taxon>
        <taxon>Embryophyta</taxon>
        <taxon>Tracheophyta</taxon>
        <taxon>Spermatophyta</taxon>
        <taxon>Magnoliopsida</taxon>
        <taxon>Liliopsida</taxon>
        <taxon>Zosteraceae</taxon>
        <taxon>Zostera</taxon>
    </lineage>
</organism>
<dbReference type="PANTHER" id="PTHR12305">
    <property type="entry name" value="PHOSPHATASE WITH HOMOLOGY TO TENSIN"/>
    <property type="match status" value="1"/>
</dbReference>
<keyword evidence="7" id="KW-1185">Reference proteome</keyword>
<dbReference type="GO" id="GO:0016314">
    <property type="term" value="F:phosphatidylinositol-3,4,5-trisphosphate 3-phosphatase activity"/>
    <property type="evidence" value="ECO:0000318"/>
    <property type="project" value="GO_Central"/>
</dbReference>
<gene>
    <name evidence="6" type="ORF">ZOSMA_19G00570</name>
</gene>
<keyword evidence="2" id="KW-0904">Protein phosphatase</keyword>
<proteinExistence type="predicted"/>
<dbReference type="SMART" id="SM01326">
    <property type="entry name" value="PTEN_C2"/>
    <property type="match status" value="1"/>
</dbReference>
<sequence length="319" mass="36950">MGMGISKSDQHANSPTVYNGENRMLIDFFQNLFMRNLVSKNRRRLLVGGYDLDMSYITNHLLAMSFPFQNIGAIFRNPLSHVKTVLDMKHHGCYKVYNLCIEQSYNSSNFHGRVEVYPFEDKYVPPLSMIKRFCESVYSWLSRDSRNIAVIHCMAGKGRTGLMVCAYLVYCGMTVDEALDLYAEKRTTNIEGKANAVVFYWSKLLSFAKHPFYANAPPQVNLPRSNYRELRRNRLYDMTTNKSVFFSIFELQKLYGDIRVEFYERIVGRLFYTCFNTAFIKSSFLQLKLCDLDKVGLKGWSLCGSDFCLELLFEPVNAV</sequence>
<dbReference type="PROSITE" id="PS00383">
    <property type="entry name" value="TYR_PHOSPHATASE_1"/>
    <property type="match status" value="1"/>
</dbReference>
<dbReference type="InterPro" id="IPR051281">
    <property type="entry name" value="Dual-spec_lipid-protein_phosph"/>
</dbReference>